<reference evidence="2" key="2">
    <citation type="submission" date="2015-01" db="EMBL/GenBank/DDBJ databases">
        <title>Evolutionary Origins and Diversification of the Mycorrhizal Mutualists.</title>
        <authorList>
            <consortium name="DOE Joint Genome Institute"/>
            <consortium name="Mycorrhizal Genomics Consortium"/>
            <person name="Kohler A."/>
            <person name="Kuo A."/>
            <person name="Nagy L.G."/>
            <person name="Floudas D."/>
            <person name="Copeland A."/>
            <person name="Barry K.W."/>
            <person name="Cichocki N."/>
            <person name="Veneault-Fourrey C."/>
            <person name="LaButti K."/>
            <person name="Lindquist E.A."/>
            <person name="Lipzen A."/>
            <person name="Lundell T."/>
            <person name="Morin E."/>
            <person name="Murat C."/>
            <person name="Riley R."/>
            <person name="Ohm R."/>
            <person name="Sun H."/>
            <person name="Tunlid A."/>
            <person name="Henrissat B."/>
            <person name="Grigoriev I.V."/>
            <person name="Hibbett D.S."/>
            <person name="Martin F."/>
        </authorList>
    </citation>
    <scope>NUCLEOTIDE SEQUENCE [LARGE SCALE GENOMIC DNA]</scope>
    <source>
        <strain evidence="2">LaAM-08-1</strain>
    </source>
</reference>
<organism evidence="1 2">
    <name type="scientific">Laccaria amethystina LaAM-08-1</name>
    <dbReference type="NCBI Taxonomy" id="1095629"/>
    <lineage>
        <taxon>Eukaryota</taxon>
        <taxon>Fungi</taxon>
        <taxon>Dikarya</taxon>
        <taxon>Basidiomycota</taxon>
        <taxon>Agaricomycotina</taxon>
        <taxon>Agaricomycetes</taxon>
        <taxon>Agaricomycetidae</taxon>
        <taxon>Agaricales</taxon>
        <taxon>Agaricineae</taxon>
        <taxon>Hydnangiaceae</taxon>
        <taxon>Laccaria</taxon>
    </lineage>
</organism>
<evidence type="ECO:0000313" key="1">
    <source>
        <dbReference type="EMBL" id="KIJ89675.1"/>
    </source>
</evidence>
<feature type="non-terminal residue" evidence="1">
    <location>
        <position position="1"/>
    </location>
</feature>
<accession>A0A0C9WKQ8</accession>
<evidence type="ECO:0000313" key="2">
    <source>
        <dbReference type="Proteomes" id="UP000054477"/>
    </source>
</evidence>
<reference evidence="1 2" key="1">
    <citation type="submission" date="2014-04" db="EMBL/GenBank/DDBJ databases">
        <authorList>
            <consortium name="DOE Joint Genome Institute"/>
            <person name="Kuo A."/>
            <person name="Kohler A."/>
            <person name="Nagy L.G."/>
            <person name="Floudas D."/>
            <person name="Copeland A."/>
            <person name="Barry K.W."/>
            <person name="Cichocki N."/>
            <person name="Veneault-Fourrey C."/>
            <person name="LaButti K."/>
            <person name="Lindquist E.A."/>
            <person name="Lipzen A."/>
            <person name="Lundell T."/>
            <person name="Morin E."/>
            <person name="Murat C."/>
            <person name="Sun H."/>
            <person name="Tunlid A."/>
            <person name="Henrissat B."/>
            <person name="Grigoriev I.V."/>
            <person name="Hibbett D.S."/>
            <person name="Martin F."/>
            <person name="Nordberg H.P."/>
            <person name="Cantor M.N."/>
            <person name="Hua S.X."/>
        </authorList>
    </citation>
    <scope>NUCLEOTIDE SEQUENCE [LARGE SCALE GENOMIC DNA]</scope>
    <source>
        <strain evidence="1 2">LaAM-08-1</strain>
    </source>
</reference>
<dbReference type="AlphaFoldDB" id="A0A0C9WKQ8"/>
<dbReference type="Proteomes" id="UP000054477">
    <property type="component" value="Unassembled WGS sequence"/>
</dbReference>
<name>A0A0C9WKQ8_9AGAR</name>
<dbReference type="HOGENOM" id="CLU_3111990_0_0_1"/>
<gene>
    <name evidence="1" type="ORF">K443DRAFT_117665</name>
</gene>
<keyword evidence="2" id="KW-1185">Reference proteome</keyword>
<dbReference type="OrthoDB" id="5979581at2759"/>
<proteinExistence type="predicted"/>
<protein>
    <submittedName>
        <fullName evidence="1">Uncharacterized protein</fullName>
    </submittedName>
</protein>
<dbReference type="EMBL" id="KN839516">
    <property type="protein sequence ID" value="KIJ89675.1"/>
    <property type="molecule type" value="Genomic_DNA"/>
</dbReference>
<sequence>NSNYEPLSLELFVRGINVIDANDIAGFIVFVRRCLTLDPKLLKDSWFCGVN</sequence>